<dbReference type="RefSeq" id="XP_008911866.1">
    <property type="nucleotide sequence ID" value="XM_008913618.1"/>
</dbReference>
<dbReference type="AlphaFoldDB" id="W2PRR1"/>
<dbReference type="EMBL" id="KI669614">
    <property type="protein sequence ID" value="ETN02909.1"/>
    <property type="molecule type" value="Genomic_DNA"/>
</dbReference>
<reference evidence="2" key="1">
    <citation type="submission" date="2011-12" db="EMBL/GenBank/DDBJ databases">
        <authorList>
            <consortium name="The Broad Institute Genome Sequencing Platform"/>
            <person name="Russ C."/>
            <person name="Tyler B."/>
            <person name="Panabieres F."/>
            <person name="Shan W."/>
            <person name="Tripathy S."/>
            <person name="Grunwald N."/>
            <person name="Machado M."/>
            <person name="Young S.K."/>
            <person name="Zeng Q."/>
            <person name="Gargeya S."/>
            <person name="Fitzgerald M."/>
            <person name="Haas B."/>
            <person name="Abouelleil A."/>
            <person name="Alvarado L."/>
            <person name="Arachchi H.M."/>
            <person name="Berlin A."/>
            <person name="Chapman S.B."/>
            <person name="Gearin G."/>
            <person name="Goldberg J."/>
            <person name="Griggs A."/>
            <person name="Gujja S."/>
            <person name="Hansen M."/>
            <person name="Heiman D."/>
            <person name="Howarth C."/>
            <person name="Larimer J."/>
            <person name="Lui A."/>
            <person name="MacDonald P.J.P."/>
            <person name="McCowen C."/>
            <person name="Montmayeur A."/>
            <person name="Murphy C."/>
            <person name="Neiman D."/>
            <person name="Pearson M."/>
            <person name="Priest M."/>
            <person name="Roberts A."/>
            <person name="Saif S."/>
            <person name="Shea T."/>
            <person name="Sisk P."/>
            <person name="Stolte C."/>
            <person name="Sykes S."/>
            <person name="Wortman J."/>
            <person name="Nusbaum C."/>
            <person name="Birren B."/>
        </authorList>
    </citation>
    <scope>NUCLEOTIDE SEQUENCE [LARGE SCALE GENOMIC DNA]</scope>
    <source>
        <strain evidence="2">INRA-310</strain>
    </source>
</reference>
<dbReference type="VEuPathDB" id="FungiDB:PPTG_15862"/>
<dbReference type="OrthoDB" id="95392at2759"/>
<gene>
    <name evidence="1" type="ORF">PPTG_15862</name>
</gene>
<accession>W2PRR1</accession>
<organism evidence="1 2">
    <name type="scientific">Phytophthora nicotianae (strain INRA-310)</name>
    <name type="common">Phytophthora parasitica</name>
    <dbReference type="NCBI Taxonomy" id="761204"/>
    <lineage>
        <taxon>Eukaryota</taxon>
        <taxon>Sar</taxon>
        <taxon>Stramenopiles</taxon>
        <taxon>Oomycota</taxon>
        <taxon>Peronosporomycetes</taxon>
        <taxon>Peronosporales</taxon>
        <taxon>Peronosporaceae</taxon>
        <taxon>Phytophthora</taxon>
    </lineage>
</organism>
<dbReference type="InterPro" id="IPR029058">
    <property type="entry name" value="AB_hydrolase_fold"/>
</dbReference>
<evidence type="ECO:0000313" key="2">
    <source>
        <dbReference type="Proteomes" id="UP000018817"/>
    </source>
</evidence>
<sequence length="556" mass="59906">MEDHLIRDFSGTWAIRAMQTFTSPIISTTFATLILVVATVRASVNASESQVEQDWITVALSEAPSMLLHVTLKGKNRKIHGQSVFDVYANPVVSADNTNIHYDAFSSFIQGDTRFTYMFVNGTSYMVESLASDNISSNWQALHCLPSIIPFEHIFPALNNATIVPSASVRGEPVDCPGGSLFQTSFSGVDFVLCVSSGSGFTAYGLDVTMTAKYLPGPTRYTLPALVEEAAPCPVVTTPEPVAPTAIAILTGRSLPPSSSRNLRTAAHAAIEADTCECMSTPRPCIFLHGLGNPNEEAELQDTPKLTKEKFGDIGDHAPCCTTVKYAVLNTVDIGWTNETLQQKFCDFSLSMSETSDLTSRTTSDTIVVTHSMGGLVLASALATGKCKLAASTSWVSMSAPTMGSMAGDFLQDICDGELTDVVSKVMDLVGQCPVSIARKSTYYQNGKYSTPELNAAYTAAQEAYRSNVHAALCSKSYNGVLSKYYPSCLVGGTVIPNKSKENDALVEFQSCLGGLDPDMFGDSYLDRFYSAKLNHADTAFLTHDGLFRDSQKPFK</sequence>
<name>W2PRR1_PHYN3</name>
<dbReference type="PANTHER" id="PTHR22538">
    <property type="entry name" value="CILIA- AND FLAGELLA-ASSOCIATED PROTEIN 74"/>
    <property type="match status" value="1"/>
</dbReference>
<evidence type="ECO:0000313" key="1">
    <source>
        <dbReference type="EMBL" id="ETN02909.1"/>
    </source>
</evidence>
<proteinExistence type="predicted"/>
<dbReference type="Gene3D" id="3.40.50.1820">
    <property type="entry name" value="alpha/beta hydrolase"/>
    <property type="match status" value="1"/>
</dbReference>
<dbReference type="GeneID" id="20184981"/>
<dbReference type="PANTHER" id="PTHR22538:SF1">
    <property type="entry name" value="VWFD DOMAIN-CONTAINING PROTEIN"/>
    <property type="match status" value="1"/>
</dbReference>
<reference evidence="1 2" key="2">
    <citation type="submission" date="2013-11" db="EMBL/GenBank/DDBJ databases">
        <title>The Genome Sequence of Phytophthora parasitica INRA-310.</title>
        <authorList>
            <consortium name="The Broad Institute Genomics Platform"/>
            <person name="Russ C."/>
            <person name="Tyler B."/>
            <person name="Panabieres F."/>
            <person name="Shan W."/>
            <person name="Tripathy S."/>
            <person name="Grunwald N."/>
            <person name="Machado M."/>
            <person name="Johnson C.S."/>
            <person name="Arredondo F."/>
            <person name="Hong C."/>
            <person name="Coffey M."/>
            <person name="Young S.K."/>
            <person name="Zeng Q."/>
            <person name="Gargeya S."/>
            <person name="Fitzgerald M."/>
            <person name="Abouelleil A."/>
            <person name="Alvarado L."/>
            <person name="Chapman S.B."/>
            <person name="Gainer-Dewar J."/>
            <person name="Goldberg J."/>
            <person name="Griggs A."/>
            <person name="Gujja S."/>
            <person name="Hansen M."/>
            <person name="Howarth C."/>
            <person name="Imamovic A."/>
            <person name="Ireland A."/>
            <person name="Larimer J."/>
            <person name="McCowan C."/>
            <person name="Murphy C."/>
            <person name="Pearson M."/>
            <person name="Poon T.W."/>
            <person name="Priest M."/>
            <person name="Roberts A."/>
            <person name="Saif S."/>
            <person name="Shea T."/>
            <person name="Sykes S."/>
            <person name="Wortman J."/>
            <person name="Nusbaum C."/>
            <person name="Birren B."/>
        </authorList>
    </citation>
    <scope>NUCLEOTIDE SEQUENCE [LARGE SCALE GENOMIC DNA]</scope>
    <source>
        <strain evidence="1 2">INRA-310</strain>
    </source>
</reference>
<protein>
    <submittedName>
        <fullName evidence="1">Uncharacterized protein</fullName>
    </submittedName>
</protein>
<dbReference type="Proteomes" id="UP000018817">
    <property type="component" value="Unassembled WGS sequence"/>
</dbReference>
<dbReference type="OMA" id="DNISSNW"/>